<keyword evidence="3" id="KW-0479">Metal-binding</keyword>
<comment type="cofactor">
    <cofactor evidence="7">
        <name>[2Fe-2S] cluster</name>
        <dbReference type="ChEBI" id="CHEBI:190135"/>
    </cofactor>
</comment>
<proteinExistence type="inferred from homology"/>
<keyword evidence="4" id="KW-0408">Iron</keyword>
<evidence type="ECO:0000313" key="10">
    <source>
        <dbReference type="Proteomes" id="UP000622604"/>
    </source>
</evidence>
<gene>
    <name evidence="9" type="ORF">GCM10011274_46840</name>
</gene>
<feature type="domain" description="2Fe-2S ferredoxin-type" evidence="8">
    <location>
        <begin position="2"/>
        <end position="105"/>
    </location>
</feature>
<reference evidence="9 10" key="1">
    <citation type="journal article" date="2014" name="Int. J. Syst. Evol. Microbiol.">
        <title>Complete genome sequence of Corynebacterium casei LMG S-19264T (=DSM 44701T), isolated from a smear-ripened cheese.</title>
        <authorList>
            <consortium name="US DOE Joint Genome Institute (JGI-PGF)"/>
            <person name="Walter F."/>
            <person name="Albersmeier A."/>
            <person name="Kalinowski J."/>
            <person name="Ruckert C."/>
        </authorList>
    </citation>
    <scope>NUCLEOTIDE SEQUENCE [LARGE SCALE GENOMIC DNA]</scope>
    <source>
        <strain evidence="9 10">KCTC 32337</strain>
    </source>
</reference>
<accession>A0A8H9IHL8</accession>
<evidence type="ECO:0000256" key="6">
    <source>
        <dbReference type="ARBA" id="ARBA00023075"/>
    </source>
</evidence>
<evidence type="ECO:0000256" key="7">
    <source>
        <dbReference type="ARBA" id="ARBA00034078"/>
    </source>
</evidence>
<dbReference type="PROSITE" id="PS51085">
    <property type="entry name" value="2FE2S_FER_2"/>
    <property type="match status" value="1"/>
</dbReference>
<dbReference type="RefSeq" id="WP_191867409.1">
    <property type="nucleotide sequence ID" value="NZ_BMZC01000026.1"/>
</dbReference>
<comment type="similarity">
    <text evidence="1">Belongs to the adrenodoxin/putidaredoxin family.</text>
</comment>
<evidence type="ECO:0000313" key="9">
    <source>
        <dbReference type="EMBL" id="GGZ83961.1"/>
    </source>
</evidence>
<organism evidence="9 10">
    <name type="scientific">Paraglaciecola chathamensis</name>
    <dbReference type="NCBI Taxonomy" id="368405"/>
    <lineage>
        <taxon>Bacteria</taxon>
        <taxon>Pseudomonadati</taxon>
        <taxon>Pseudomonadota</taxon>
        <taxon>Gammaproteobacteria</taxon>
        <taxon>Alteromonadales</taxon>
        <taxon>Alteromonadaceae</taxon>
        <taxon>Paraglaciecola</taxon>
    </lineage>
</organism>
<dbReference type="Gene3D" id="3.10.20.30">
    <property type="match status" value="1"/>
</dbReference>
<dbReference type="InterPro" id="IPR012675">
    <property type="entry name" value="Beta-grasp_dom_sf"/>
</dbReference>
<dbReference type="CDD" id="cd00207">
    <property type="entry name" value="fer2"/>
    <property type="match status" value="1"/>
</dbReference>
<dbReference type="EMBL" id="BMZC01000026">
    <property type="protein sequence ID" value="GGZ83961.1"/>
    <property type="molecule type" value="Genomic_DNA"/>
</dbReference>
<dbReference type="AlphaFoldDB" id="A0A8H9IHL8"/>
<dbReference type="Pfam" id="PF00111">
    <property type="entry name" value="Fer2"/>
    <property type="match status" value="1"/>
</dbReference>
<protein>
    <submittedName>
        <fullName evidence="9">Ferredoxin</fullName>
    </submittedName>
</protein>
<dbReference type="SUPFAM" id="SSF54292">
    <property type="entry name" value="2Fe-2S ferredoxin-like"/>
    <property type="match status" value="1"/>
</dbReference>
<dbReference type="PRINTS" id="PR00355">
    <property type="entry name" value="ADRENODOXIN"/>
</dbReference>
<dbReference type="GO" id="GO:0046872">
    <property type="term" value="F:metal ion binding"/>
    <property type="evidence" value="ECO:0007669"/>
    <property type="project" value="UniProtKB-KW"/>
</dbReference>
<keyword evidence="6" id="KW-0830">Ubiquinone</keyword>
<dbReference type="PANTHER" id="PTHR23426:SF65">
    <property type="entry name" value="FERREDOXIN-2, MITOCHONDRIAL"/>
    <property type="match status" value="1"/>
</dbReference>
<dbReference type="GO" id="GO:0051537">
    <property type="term" value="F:2 iron, 2 sulfur cluster binding"/>
    <property type="evidence" value="ECO:0007669"/>
    <property type="project" value="UniProtKB-KW"/>
</dbReference>
<evidence type="ECO:0000256" key="1">
    <source>
        <dbReference type="ARBA" id="ARBA00010914"/>
    </source>
</evidence>
<dbReference type="InterPro" id="IPR001055">
    <property type="entry name" value="Adrenodoxin-like"/>
</dbReference>
<dbReference type="Proteomes" id="UP000622604">
    <property type="component" value="Unassembled WGS sequence"/>
</dbReference>
<dbReference type="InterPro" id="IPR036010">
    <property type="entry name" value="2Fe-2S_ferredoxin-like_sf"/>
</dbReference>
<evidence type="ECO:0000256" key="2">
    <source>
        <dbReference type="ARBA" id="ARBA00022714"/>
    </source>
</evidence>
<evidence type="ECO:0000256" key="3">
    <source>
        <dbReference type="ARBA" id="ARBA00022723"/>
    </source>
</evidence>
<comment type="caution">
    <text evidence="9">The sequence shown here is derived from an EMBL/GenBank/DDBJ whole genome shotgun (WGS) entry which is preliminary data.</text>
</comment>
<dbReference type="GO" id="GO:0009055">
    <property type="term" value="F:electron transfer activity"/>
    <property type="evidence" value="ECO:0007669"/>
    <property type="project" value="TreeGrafter"/>
</dbReference>
<name>A0A8H9IHL8_9ALTE</name>
<dbReference type="GO" id="GO:0140647">
    <property type="term" value="P:P450-containing electron transport chain"/>
    <property type="evidence" value="ECO:0007669"/>
    <property type="project" value="InterPro"/>
</dbReference>
<dbReference type="InterPro" id="IPR001041">
    <property type="entry name" value="2Fe-2S_ferredoxin-type"/>
</dbReference>
<evidence type="ECO:0000256" key="5">
    <source>
        <dbReference type="ARBA" id="ARBA00023014"/>
    </source>
</evidence>
<evidence type="ECO:0000259" key="8">
    <source>
        <dbReference type="PROSITE" id="PS51085"/>
    </source>
</evidence>
<evidence type="ECO:0000256" key="4">
    <source>
        <dbReference type="ARBA" id="ARBA00023004"/>
    </source>
</evidence>
<keyword evidence="5" id="KW-0411">Iron-sulfur</keyword>
<dbReference type="PANTHER" id="PTHR23426">
    <property type="entry name" value="FERREDOXIN/ADRENODOXIN"/>
    <property type="match status" value="1"/>
</dbReference>
<sequence>MGSITFLEHDGTEHLVNIETGKSLMQIAIDSGVPGIDADCGGECACGTCHVILEGTQSASIGKASDEELQMLDLTPERAETSRLACQIIMTDTMDGMIARLPEFQM</sequence>
<keyword evidence="2" id="KW-0001">2Fe-2S</keyword>